<dbReference type="EMBL" id="GBXM01035249">
    <property type="protein sequence ID" value="JAH73328.1"/>
    <property type="molecule type" value="Transcribed_RNA"/>
</dbReference>
<proteinExistence type="predicted"/>
<sequence length="9" mass="919">MGVGVQCLL</sequence>
<accession>A0A0E9V7Z5</accession>
<reference evidence="1" key="1">
    <citation type="submission" date="2014-11" db="EMBL/GenBank/DDBJ databases">
        <authorList>
            <person name="Amaro Gonzalez C."/>
        </authorList>
    </citation>
    <scope>NUCLEOTIDE SEQUENCE</scope>
</reference>
<reference evidence="1" key="2">
    <citation type="journal article" date="2015" name="Fish Shellfish Immunol.">
        <title>Early steps in the European eel (Anguilla anguilla)-Vibrio vulnificus interaction in the gills: Role of the RtxA13 toxin.</title>
        <authorList>
            <person name="Callol A."/>
            <person name="Pajuelo D."/>
            <person name="Ebbesson L."/>
            <person name="Teles M."/>
            <person name="MacKenzie S."/>
            <person name="Amaro C."/>
        </authorList>
    </citation>
    <scope>NUCLEOTIDE SEQUENCE</scope>
</reference>
<protein>
    <submittedName>
        <fullName evidence="1">Uncharacterized protein</fullName>
    </submittedName>
</protein>
<name>A0A0E9V7Z5_ANGAN</name>
<organism evidence="1">
    <name type="scientific">Anguilla anguilla</name>
    <name type="common">European freshwater eel</name>
    <name type="synonym">Muraena anguilla</name>
    <dbReference type="NCBI Taxonomy" id="7936"/>
    <lineage>
        <taxon>Eukaryota</taxon>
        <taxon>Metazoa</taxon>
        <taxon>Chordata</taxon>
        <taxon>Craniata</taxon>
        <taxon>Vertebrata</taxon>
        <taxon>Euteleostomi</taxon>
        <taxon>Actinopterygii</taxon>
        <taxon>Neopterygii</taxon>
        <taxon>Teleostei</taxon>
        <taxon>Anguilliformes</taxon>
        <taxon>Anguillidae</taxon>
        <taxon>Anguilla</taxon>
    </lineage>
</organism>
<evidence type="ECO:0000313" key="1">
    <source>
        <dbReference type="EMBL" id="JAH73328.1"/>
    </source>
</evidence>